<proteinExistence type="predicted"/>
<dbReference type="EMBL" id="CP098611">
    <property type="protein sequence ID" value="USR91603.1"/>
    <property type="molecule type" value="Genomic_DNA"/>
</dbReference>
<protein>
    <submittedName>
        <fullName evidence="1">Nucleotidyl transferase AbiEii/AbiGii toxin family protein</fullName>
    </submittedName>
</protein>
<gene>
    <name evidence="1" type="ORF">NEA10_02425</name>
</gene>
<keyword evidence="2" id="KW-1185">Reference proteome</keyword>
<name>A0ABY5AQV8_9CYAN</name>
<dbReference type="Proteomes" id="UP001056708">
    <property type="component" value="Chromosome"/>
</dbReference>
<accession>A0ABY5AQV8</accession>
<keyword evidence="1" id="KW-0808">Transferase</keyword>
<evidence type="ECO:0000313" key="1">
    <source>
        <dbReference type="EMBL" id="USR91603.1"/>
    </source>
</evidence>
<dbReference type="RefSeq" id="WP_252663620.1">
    <property type="nucleotide sequence ID" value="NZ_CP098611.1"/>
</dbReference>
<reference evidence="1" key="1">
    <citation type="submission" date="2022-06" db="EMBL/GenBank/DDBJ databases">
        <title>Genome sequence of Phormidium yuhuli AB48 isolated from an industrial photobioreactor environment.</title>
        <authorList>
            <person name="Qiu Y."/>
            <person name="Noonan A.J.C."/>
            <person name="Dofher K."/>
            <person name="Koch M."/>
            <person name="Kieft B."/>
            <person name="Lin X."/>
            <person name="Ziels R.M."/>
            <person name="Hallam S.J."/>
        </authorList>
    </citation>
    <scope>NUCLEOTIDE SEQUENCE</scope>
    <source>
        <strain evidence="1">AB48</strain>
    </source>
</reference>
<sequence length="230" mass="26589">MNNPLMANLAQVARVLAPIPERFVFTGGATIVLYLGEILWDEVRPTLDVDCVVEITTRADYYRLAEQLRGVGLEEEQGKGVPLCRWRYNDLIIDVMPCDESVLGFTNRWYSEAIAHRVSYRLPDGQEIWIFPPIYFLASKVEAFKGRGGDLRFSKDIEDIVLLLDGCEELLTDFRRANPDVKDFLRSWFQQSREQFEEAIYVFLPSSSEGREDYIFALLDELCQETQEEL</sequence>
<organism evidence="1 2">
    <name type="scientific">Phormidium yuhuli AB48</name>
    <dbReference type="NCBI Taxonomy" id="2940671"/>
    <lineage>
        <taxon>Bacteria</taxon>
        <taxon>Bacillati</taxon>
        <taxon>Cyanobacteriota</taxon>
        <taxon>Cyanophyceae</taxon>
        <taxon>Oscillatoriophycideae</taxon>
        <taxon>Oscillatoriales</taxon>
        <taxon>Oscillatoriaceae</taxon>
        <taxon>Phormidium</taxon>
        <taxon>Phormidium yuhuli</taxon>
    </lineage>
</organism>
<dbReference type="GO" id="GO:0016740">
    <property type="term" value="F:transferase activity"/>
    <property type="evidence" value="ECO:0007669"/>
    <property type="project" value="UniProtKB-KW"/>
</dbReference>
<evidence type="ECO:0000313" key="2">
    <source>
        <dbReference type="Proteomes" id="UP001056708"/>
    </source>
</evidence>